<comment type="catalytic activity">
    <reaction evidence="21">
        <text>L-seryl-[protein] + ATP = O-phospho-L-seryl-[protein] + ADP + H(+)</text>
        <dbReference type="Rhea" id="RHEA:17989"/>
        <dbReference type="Rhea" id="RHEA-COMP:9863"/>
        <dbReference type="Rhea" id="RHEA-COMP:11604"/>
        <dbReference type="ChEBI" id="CHEBI:15378"/>
        <dbReference type="ChEBI" id="CHEBI:29999"/>
        <dbReference type="ChEBI" id="CHEBI:30616"/>
        <dbReference type="ChEBI" id="CHEBI:83421"/>
        <dbReference type="ChEBI" id="CHEBI:456216"/>
        <dbReference type="EC" id="2.7.11.1"/>
    </reaction>
</comment>
<dbReference type="AlphaFoldDB" id="A0AAV1MBE2"/>
<evidence type="ECO:0000256" key="3">
    <source>
        <dbReference type="ARBA" id="ARBA00004556"/>
    </source>
</evidence>
<evidence type="ECO:0000313" key="31">
    <source>
        <dbReference type="Proteomes" id="UP001314205"/>
    </source>
</evidence>
<keyword evidence="10" id="KW-0597">Phosphoprotein</keyword>
<feature type="compositionally biased region" description="Polar residues" evidence="25">
    <location>
        <begin position="333"/>
        <end position="351"/>
    </location>
</feature>
<evidence type="ECO:0000256" key="12">
    <source>
        <dbReference type="ARBA" id="ARBA00022741"/>
    </source>
</evidence>
<dbReference type="Gene3D" id="1.10.510.10">
    <property type="entry name" value="Transferase(Phosphotransferase) domain 1"/>
    <property type="match status" value="1"/>
</dbReference>
<feature type="compositionally biased region" description="Polar residues" evidence="25">
    <location>
        <begin position="894"/>
        <end position="903"/>
    </location>
</feature>
<comment type="subcellular location">
    <subcellularLocation>
        <location evidence="2">Cell junction</location>
        <location evidence="2">Focal adhesion</location>
    </subcellularLocation>
    <subcellularLocation>
        <location evidence="3">Cytoplasm</location>
        <location evidence="3">Perinuclear region</location>
    </subcellularLocation>
    <subcellularLocation>
        <location evidence="1">Cytoplasmic vesicle</location>
        <location evidence="1">Clathrin-coated vesicle</location>
    </subcellularLocation>
    <subcellularLocation>
        <location evidence="4">Golgi apparatus</location>
        <location evidence="4">trans-Golgi network</location>
    </subcellularLocation>
</comment>
<dbReference type="SMART" id="SM01326">
    <property type="entry name" value="PTEN_C2"/>
    <property type="match status" value="1"/>
</dbReference>
<keyword evidence="15" id="KW-0965">Cell junction</keyword>
<keyword evidence="14" id="KW-0067">ATP-binding</keyword>
<evidence type="ECO:0000256" key="18">
    <source>
        <dbReference type="ARBA" id="ARBA00023306"/>
    </source>
</evidence>
<dbReference type="GO" id="GO:0005794">
    <property type="term" value="C:Golgi apparatus"/>
    <property type="evidence" value="ECO:0007669"/>
    <property type="project" value="UniProtKB-SubCell"/>
</dbReference>
<evidence type="ECO:0000256" key="7">
    <source>
        <dbReference type="ARBA" id="ARBA00022481"/>
    </source>
</evidence>
<keyword evidence="11" id="KW-0808">Transferase</keyword>
<proteinExistence type="inferred from homology"/>
<dbReference type="GO" id="GO:0005925">
    <property type="term" value="C:focal adhesion"/>
    <property type="evidence" value="ECO:0007669"/>
    <property type="project" value="UniProtKB-SubCell"/>
</dbReference>
<dbReference type="InterPro" id="IPR008271">
    <property type="entry name" value="Ser/Thr_kinase_AS"/>
</dbReference>
<feature type="compositionally biased region" description="Polar residues" evidence="25">
    <location>
        <begin position="959"/>
        <end position="986"/>
    </location>
</feature>
<dbReference type="SUPFAM" id="SSF49562">
    <property type="entry name" value="C2 domain (Calcium/lipid-binding domain, CaLB)"/>
    <property type="match status" value="1"/>
</dbReference>
<dbReference type="EMBL" id="CAVLGL010000159">
    <property type="protein sequence ID" value="CAK1603967.1"/>
    <property type="molecule type" value="Genomic_DNA"/>
</dbReference>
<keyword evidence="9" id="KW-0723">Serine/threonine-protein kinase</keyword>
<keyword evidence="31" id="KW-1185">Reference proteome</keyword>
<feature type="compositionally biased region" description="Low complexity" evidence="25">
    <location>
        <begin position="1027"/>
        <end position="1041"/>
    </location>
</feature>
<evidence type="ECO:0000256" key="22">
    <source>
        <dbReference type="ARBA" id="ARBA00054326"/>
    </source>
</evidence>
<dbReference type="FunFam" id="1.10.510.10:FF:000228">
    <property type="entry name" value="cyclin-G-associated kinase isoform X1"/>
    <property type="match status" value="1"/>
</dbReference>
<comment type="caution">
    <text evidence="30">The sequence shown here is derived from an EMBL/GenBank/DDBJ whole genome shotgun (WGS) entry which is preliminary data.</text>
</comment>
<feature type="domain" description="Protein kinase" evidence="26">
    <location>
        <begin position="36"/>
        <end position="311"/>
    </location>
</feature>
<evidence type="ECO:0000259" key="28">
    <source>
        <dbReference type="PROSITE" id="PS51181"/>
    </source>
</evidence>
<dbReference type="PROSITE" id="PS50011">
    <property type="entry name" value="PROTEIN_KINASE_DOM"/>
    <property type="match status" value="1"/>
</dbReference>
<dbReference type="SUPFAM" id="SSF46565">
    <property type="entry name" value="Chaperone J-domain"/>
    <property type="match status" value="1"/>
</dbReference>
<evidence type="ECO:0000256" key="4">
    <source>
        <dbReference type="ARBA" id="ARBA00004601"/>
    </source>
</evidence>
<dbReference type="EC" id="2.7.11.1" evidence="6"/>
<dbReference type="PROSITE" id="PS51181">
    <property type="entry name" value="PPASE_TENSIN"/>
    <property type="match status" value="1"/>
</dbReference>
<comment type="catalytic activity">
    <reaction evidence="20">
        <text>L-threonyl-[protein] + ATP = O-phospho-L-threonyl-[protein] + ADP + H(+)</text>
        <dbReference type="Rhea" id="RHEA:46608"/>
        <dbReference type="Rhea" id="RHEA-COMP:11060"/>
        <dbReference type="Rhea" id="RHEA-COMP:11605"/>
        <dbReference type="ChEBI" id="CHEBI:15378"/>
        <dbReference type="ChEBI" id="CHEBI:30013"/>
        <dbReference type="ChEBI" id="CHEBI:30616"/>
        <dbReference type="ChEBI" id="CHEBI:61977"/>
        <dbReference type="ChEBI" id="CHEBI:456216"/>
        <dbReference type="EC" id="2.7.11.1"/>
    </reaction>
</comment>
<evidence type="ECO:0000313" key="30">
    <source>
        <dbReference type="EMBL" id="CAK1603967.1"/>
    </source>
</evidence>
<dbReference type="Gene3D" id="3.90.190.10">
    <property type="entry name" value="Protein tyrosine phosphatase superfamily"/>
    <property type="match status" value="1"/>
</dbReference>
<evidence type="ECO:0000256" key="17">
    <source>
        <dbReference type="ARBA" id="ARBA00023034"/>
    </source>
</evidence>
<dbReference type="SUPFAM" id="SSF56112">
    <property type="entry name" value="Protein kinase-like (PK-like)"/>
    <property type="match status" value="1"/>
</dbReference>
<keyword evidence="12" id="KW-0547">Nucleotide-binding</keyword>
<organism evidence="30 31">
    <name type="scientific">Parnassius mnemosyne</name>
    <name type="common">clouded apollo</name>
    <dbReference type="NCBI Taxonomy" id="213953"/>
    <lineage>
        <taxon>Eukaryota</taxon>
        <taxon>Metazoa</taxon>
        <taxon>Ecdysozoa</taxon>
        <taxon>Arthropoda</taxon>
        <taxon>Hexapoda</taxon>
        <taxon>Insecta</taxon>
        <taxon>Pterygota</taxon>
        <taxon>Neoptera</taxon>
        <taxon>Endopterygota</taxon>
        <taxon>Lepidoptera</taxon>
        <taxon>Glossata</taxon>
        <taxon>Ditrysia</taxon>
        <taxon>Papilionoidea</taxon>
        <taxon>Papilionidae</taxon>
        <taxon>Parnassiinae</taxon>
        <taxon>Parnassini</taxon>
        <taxon>Parnassius</taxon>
        <taxon>Driopa</taxon>
    </lineage>
</organism>
<dbReference type="PROSITE" id="PS00108">
    <property type="entry name" value="PROTEIN_KINASE_ST"/>
    <property type="match status" value="1"/>
</dbReference>
<dbReference type="InterPro" id="IPR000719">
    <property type="entry name" value="Prot_kinase_dom"/>
</dbReference>
<dbReference type="InterPro" id="IPR001623">
    <property type="entry name" value="DnaJ_domain"/>
</dbReference>
<dbReference type="FunFam" id="2.60.40.1110:FF:000001">
    <property type="entry name" value="cyclin-G-associated kinase isoform X2"/>
    <property type="match status" value="1"/>
</dbReference>
<dbReference type="SMART" id="SM00220">
    <property type="entry name" value="S_TKc"/>
    <property type="match status" value="1"/>
</dbReference>
<dbReference type="GO" id="GO:0048471">
    <property type="term" value="C:perinuclear region of cytoplasm"/>
    <property type="evidence" value="ECO:0007669"/>
    <property type="project" value="UniProtKB-SubCell"/>
</dbReference>
<accession>A0AAV1MBE2</accession>
<dbReference type="InterPro" id="IPR014020">
    <property type="entry name" value="Tensin_C2-dom"/>
</dbReference>
<dbReference type="CDD" id="cd06257">
    <property type="entry name" value="DnaJ"/>
    <property type="match status" value="1"/>
</dbReference>
<sequence>MSVFKSAMGYFSSGGANGGSDNDFVGQFVEIGNMKLRVKKVIAEGGFAFVFVAQDVSTGTEYALKRLMAADDQANKNIIQEISILKKLSGHPNVIKYIAASFIDKSKTSHGMGEYLLLTDLCSGGSLMEALQNRGQAFPLPTILRVFYQTCRAVQHMHNQVPPIAHRDLKLENFLISNEGTIKLCDFGSATTDVYSPNPSWSANQRNMLEENLAQFTTPMYRAPEMLDTWDNHKIDHSVDIWALGCILYTLCYMQHPFEDSAKLAILNGNYNMNPNDQRNKCFQEIISGCLTVNPEERLTISGVLERLAAIAESNNVNLKQPLKFERKKVEQSVATSSPVSKDITPNSQEMPNSRPPEPSRPPPPSRPPAPSRPPVPQYNAPLPQTPANSGGLFSSIRGGAGSFLKNLKDTSSKVMQTVQQSIARTDLDISYITSRIIVMPYPSEGLESAYKTNHIDDVRAFLESRHPGGKYCVYNACRTKLNFARHVLVADACRSLWPSPAHKAPLLSPFYALLQHMYQYLGKDDRSAIVITCQDGKSMSCMLVCGLLLYAKLVTVPEDALQIFAVKRSPVNVAPAHLRYLYYLSNIVRPEPILPHFRPVSLVSLTIQPVPLFTKARDGCRPFIEIYNEDRLILSTVQEYDRMHLYMMAEGKVTLPLDSTVTGDVLICAYHARQQLGRVHSVPMLSVHFHTGFLAYDQHAIKFTRSEIDGIDELTPVNDHFSSNVSVVISLVVQNGERRKPRCDLWEEDHSFPIRTPDVLFSTTLERDETIDNFANLRRGTTAIPPAITAEHTPKETEKRTPERPARPTRPAPPSPAAHTTADFLNISNNEQSAPKTDKKLKSDDSFDFFGMMEKQSDDAFGDFLSGKSTENTEKFSSNSIFGDLPVPPTEPPINQANVNSSDPLNFDPFGLNDLIHKPEPLLTPQLVKDEGRSQSVPLDQAQPSRKDPFADLGLLGTNLSAGSAQSTGSIGSAGSTPLSASTAPLGSMAPPGSTIPTGSAVPPGSTLAGGPGILPGGTPMMTPRASPAHTPAHQPHTPARSPAHQPDYSRTHFETAKTPADDKSKKSTDIFGELLGSQGYDFATKKETGPKTINALRKVEMVKEMDPEKLRIHEWTEGKKANIRALLCSLHTVVWEDCRWTRCDMSQLVSPADVKKNYRKACLAVHPDKQMGTPNENIAKMIFMELNNAWSDFENDAKQQNLFQS</sequence>
<dbReference type="InterPro" id="IPR011009">
    <property type="entry name" value="Kinase-like_dom_sf"/>
</dbReference>
<dbReference type="GO" id="GO:0004674">
    <property type="term" value="F:protein serine/threonine kinase activity"/>
    <property type="evidence" value="ECO:0007669"/>
    <property type="project" value="UniProtKB-KW"/>
</dbReference>
<dbReference type="SUPFAM" id="SSF52799">
    <property type="entry name" value="(Phosphotyrosine protein) phosphatases II"/>
    <property type="match status" value="1"/>
</dbReference>
<evidence type="ECO:0000259" key="26">
    <source>
        <dbReference type="PROSITE" id="PS50011"/>
    </source>
</evidence>
<feature type="domain" description="C2 tensin-type" evidence="29">
    <location>
        <begin position="598"/>
        <end position="735"/>
    </location>
</feature>
<dbReference type="Proteomes" id="UP001314205">
    <property type="component" value="Unassembled WGS sequence"/>
</dbReference>
<evidence type="ECO:0000256" key="10">
    <source>
        <dbReference type="ARBA" id="ARBA00022553"/>
    </source>
</evidence>
<dbReference type="GO" id="GO:0005524">
    <property type="term" value="F:ATP binding"/>
    <property type="evidence" value="ECO:0007669"/>
    <property type="project" value="UniProtKB-KW"/>
</dbReference>
<dbReference type="PROSITE" id="PS51182">
    <property type="entry name" value="C2_TENSIN"/>
    <property type="match status" value="1"/>
</dbReference>
<evidence type="ECO:0000256" key="23">
    <source>
        <dbReference type="ARBA" id="ARBA00068393"/>
    </source>
</evidence>
<feature type="region of interest" description="Disordered" evidence="25">
    <location>
        <begin position="777"/>
        <end position="822"/>
    </location>
</feature>
<dbReference type="Pfam" id="PF00069">
    <property type="entry name" value="Pkinase"/>
    <property type="match status" value="1"/>
</dbReference>
<evidence type="ECO:0000259" key="29">
    <source>
        <dbReference type="PROSITE" id="PS51182"/>
    </source>
</evidence>
<evidence type="ECO:0000256" key="20">
    <source>
        <dbReference type="ARBA" id="ARBA00047899"/>
    </source>
</evidence>
<dbReference type="Gene3D" id="1.10.287.110">
    <property type="entry name" value="DnaJ domain"/>
    <property type="match status" value="1"/>
</dbReference>
<keyword evidence="19" id="KW-0968">Cytoplasmic vesicle</keyword>
<evidence type="ECO:0000256" key="15">
    <source>
        <dbReference type="ARBA" id="ARBA00022949"/>
    </source>
</evidence>
<feature type="domain" description="Phosphatase tensin-type" evidence="28">
    <location>
        <begin position="419"/>
        <end position="592"/>
    </location>
</feature>
<evidence type="ECO:0000256" key="11">
    <source>
        <dbReference type="ARBA" id="ARBA00022679"/>
    </source>
</evidence>
<evidence type="ECO:0000256" key="14">
    <source>
        <dbReference type="ARBA" id="ARBA00022840"/>
    </source>
</evidence>
<dbReference type="PANTHER" id="PTHR22967">
    <property type="entry name" value="SERINE/THREONINE PROTEIN KINASE"/>
    <property type="match status" value="1"/>
</dbReference>
<keyword evidence="18" id="KW-0131">Cell cycle</keyword>
<feature type="compositionally biased region" description="Polar residues" evidence="25">
    <location>
        <begin position="868"/>
        <end position="882"/>
    </location>
</feature>
<dbReference type="InterPro" id="IPR036869">
    <property type="entry name" value="J_dom_sf"/>
</dbReference>
<keyword evidence="7" id="KW-0488">Methylation</keyword>
<dbReference type="FunFam" id="1.10.287.110:FF:000002">
    <property type="entry name" value="putative tyrosine-protein phosphatase auxilin isoform X2"/>
    <property type="match status" value="1"/>
</dbReference>
<evidence type="ECO:0000259" key="27">
    <source>
        <dbReference type="PROSITE" id="PS50076"/>
    </source>
</evidence>
<evidence type="ECO:0000256" key="19">
    <source>
        <dbReference type="ARBA" id="ARBA00023329"/>
    </source>
</evidence>
<evidence type="ECO:0000256" key="1">
    <source>
        <dbReference type="ARBA" id="ARBA00004132"/>
    </source>
</evidence>
<keyword evidence="17" id="KW-0333">Golgi apparatus</keyword>
<dbReference type="PROSITE" id="PS50076">
    <property type="entry name" value="DNAJ_2"/>
    <property type="match status" value="1"/>
</dbReference>
<reference evidence="30 31" key="1">
    <citation type="submission" date="2023-11" db="EMBL/GenBank/DDBJ databases">
        <authorList>
            <person name="Hedman E."/>
            <person name="Englund M."/>
            <person name="Stromberg M."/>
            <person name="Nyberg Akerstrom W."/>
            <person name="Nylinder S."/>
            <person name="Jareborg N."/>
            <person name="Kallberg Y."/>
            <person name="Kronander E."/>
        </authorList>
    </citation>
    <scope>NUCLEOTIDE SEQUENCE [LARGE SCALE GENOMIC DNA]</scope>
</reference>
<evidence type="ECO:0000256" key="25">
    <source>
        <dbReference type="SAM" id="MobiDB-lite"/>
    </source>
</evidence>
<dbReference type="InterPro" id="IPR029021">
    <property type="entry name" value="Prot-tyrosine_phosphatase-like"/>
</dbReference>
<feature type="compositionally biased region" description="Pro residues" evidence="25">
    <location>
        <begin position="354"/>
        <end position="377"/>
    </location>
</feature>
<feature type="region of interest" description="Disordered" evidence="25">
    <location>
        <begin position="865"/>
        <end position="903"/>
    </location>
</feature>
<evidence type="ECO:0000256" key="16">
    <source>
        <dbReference type="ARBA" id="ARBA00022990"/>
    </source>
</evidence>
<evidence type="ECO:0000256" key="2">
    <source>
        <dbReference type="ARBA" id="ARBA00004246"/>
    </source>
</evidence>
<dbReference type="GO" id="GO:0030136">
    <property type="term" value="C:clathrin-coated vesicle"/>
    <property type="evidence" value="ECO:0007669"/>
    <property type="project" value="UniProtKB-SubCell"/>
</dbReference>
<evidence type="ECO:0000256" key="6">
    <source>
        <dbReference type="ARBA" id="ARBA00012513"/>
    </source>
</evidence>
<name>A0AAV1MBE2_9NEOP</name>
<evidence type="ECO:0000256" key="13">
    <source>
        <dbReference type="ARBA" id="ARBA00022777"/>
    </source>
</evidence>
<evidence type="ECO:0000256" key="21">
    <source>
        <dbReference type="ARBA" id="ARBA00048679"/>
    </source>
</evidence>
<evidence type="ECO:0000256" key="8">
    <source>
        <dbReference type="ARBA" id="ARBA00022490"/>
    </source>
</evidence>
<feature type="domain" description="J" evidence="27">
    <location>
        <begin position="1140"/>
        <end position="1207"/>
    </location>
</feature>
<protein>
    <recommendedName>
        <fullName evidence="23">Cyclin-G-associated kinase</fullName>
        <ecNumber evidence="6">2.7.11.1</ecNumber>
    </recommendedName>
    <alternativeName>
        <fullName evidence="24">DnaJ homolog subfamily C member 26</fullName>
    </alternativeName>
</protein>
<evidence type="ECO:0000256" key="9">
    <source>
        <dbReference type="ARBA" id="ARBA00022527"/>
    </source>
</evidence>
<dbReference type="InterPro" id="IPR035892">
    <property type="entry name" value="C2_domain_sf"/>
</dbReference>
<feature type="compositionally biased region" description="Polar residues" evidence="25">
    <location>
        <begin position="935"/>
        <end position="945"/>
    </location>
</feature>
<dbReference type="GO" id="GO:0045747">
    <property type="term" value="P:positive regulation of Notch signaling pathway"/>
    <property type="evidence" value="ECO:0007669"/>
    <property type="project" value="TreeGrafter"/>
</dbReference>
<gene>
    <name evidence="30" type="ORF">PARMNEM_LOCUS22259</name>
</gene>
<dbReference type="Gene3D" id="2.60.40.1110">
    <property type="match status" value="1"/>
</dbReference>
<dbReference type="GO" id="GO:2000369">
    <property type="term" value="P:regulation of clathrin-dependent endocytosis"/>
    <property type="evidence" value="ECO:0007669"/>
    <property type="project" value="TreeGrafter"/>
</dbReference>
<evidence type="ECO:0000256" key="24">
    <source>
        <dbReference type="ARBA" id="ARBA00076380"/>
    </source>
</evidence>
<dbReference type="PANTHER" id="PTHR22967:SF105">
    <property type="entry name" value="CYCLIN-G-ASSOCIATED KINASE"/>
    <property type="match status" value="1"/>
</dbReference>
<dbReference type="InterPro" id="IPR029023">
    <property type="entry name" value="Tensin_phosphatase"/>
</dbReference>
<feature type="compositionally biased region" description="Basic and acidic residues" evidence="25">
    <location>
        <begin position="793"/>
        <end position="807"/>
    </location>
</feature>
<keyword evidence="13" id="KW-0418">Kinase</keyword>
<evidence type="ECO:0000256" key="5">
    <source>
        <dbReference type="ARBA" id="ARBA00005490"/>
    </source>
</evidence>
<dbReference type="GO" id="GO:0035612">
    <property type="term" value="F:AP-2 adaptor complex binding"/>
    <property type="evidence" value="ECO:0007669"/>
    <property type="project" value="TreeGrafter"/>
</dbReference>
<feature type="region of interest" description="Disordered" evidence="25">
    <location>
        <begin position="326"/>
        <end position="394"/>
    </location>
</feature>
<feature type="region of interest" description="Disordered" evidence="25">
    <location>
        <begin position="932"/>
        <end position="1049"/>
    </location>
</feature>
<keyword evidence="16" id="KW-0007">Acetylation</keyword>
<comment type="function">
    <text evidence="22">Associates with cyclin G and CDK5. Seems to act as an auxilin homolog that is involved in the uncoating of clathrin-coated vesicles by Hsc70 in non-neuronal cells. Expression oscillates slightly during the cell cycle, peaking at G1. May play a role in clathrin-mediated endocytosis and intracellular trafficking, and in the dynamics of clathrin assembly/disassembly.</text>
</comment>
<keyword evidence="8" id="KW-0963">Cytoplasm</keyword>
<dbReference type="Pfam" id="PF10409">
    <property type="entry name" value="PTEN_C2"/>
    <property type="match status" value="1"/>
</dbReference>
<comment type="similarity">
    <text evidence="5">Belongs to the protein kinase superfamily. AGC Ser/Thr protein kinase family. PKC subfamily.</text>
</comment>
<dbReference type="Pfam" id="PF00226">
    <property type="entry name" value="DnaJ"/>
    <property type="match status" value="1"/>
</dbReference>
<dbReference type="SMART" id="SM00271">
    <property type="entry name" value="DnaJ"/>
    <property type="match status" value="1"/>
</dbReference>